<dbReference type="PROSITE" id="PS01095">
    <property type="entry name" value="GH18_1"/>
    <property type="match status" value="1"/>
</dbReference>
<comment type="similarity">
    <text evidence="6">Belongs to the glycosyl hydrolase 18 family.</text>
</comment>
<name>A0A923DY81_9SPHI</name>
<keyword evidence="10" id="KW-1185">Reference proteome</keyword>
<dbReference type="RefSeq" id="WP_182922909.1">
    <property type="nucleotide sequence ID" value="NZ_WNXD01000002.1"/>
</dbReference>
<sequence>MKLKHLLIALALTLSIGACKKSDTAPDSGQSNQVTPPVVTPYTADNSFKIVAYMPSYKDPETVDISKYKMITHLFYAFLEINASGDGSLNALSQQTRFITVMQRAKANNVKVGISVSGASANFATLASSATARTKFVTNVVAFAKNNNLDGVDIDWEYPSTSNGSADNFTLLMKELSVALHNVNKFLSAAVTPAVYAGGIRDGIKPEVFPYIDFFNIMQYDGPNYDTTEPLNHASYKMSVASLDIWLGSKALPREKAIVGIPLYGENASGAAKSYRDIENSGADVNLNLATVAGVEYGFNGIPLVKQKAQLAKDRANGIMFWEFSFDSNSSKSLIRAANDQLGRTY</sequence>
<dbReference type="PANTHER" id="PTHR11177:SF317">
    <property type="entry name" value="CHITINASE 12-RELATED"/>
    <property type="match status" value="1"/>
</dbReference>
<dbReference type="PROSITE" id="PS51257">
    <property type="entry name" value="PROKAR_LIPOPROTEIN"/>
    <property type="match status" value="1"/>
</dbReference>
<dbReference type="InterPro" id="IPR017853">
    <property type="entry name" value="GH"/>
</dbReference>
<comment type="caution">
    <text evidence="9">The sequence shown here is derived from an EMBL/GenBank/DDBJ whole genome shotgun (WGS) entry which is preliminary data.</text>
</comment>
<feature type="domain" description="GH18" evidence="8">
    <location>
        <begin position="48"/>
        <end position="345"/>
    </location>
</feature>
<dbReference type="GO" id="GO:0008843">
    <property type="term" value="F:endochitinase activity"/>
    <property type="evidence" value="ECO:0007669"/>
    <property type="project" value="UniProtKB-EC"/>
</dbReference>
<dbReference type="Pfam" id="PF00704">
    <property type="entry name" value="Glyco_hydro_18"/>
    <property type="match status" value="1"/>
</dbReference>
<dbReference type="EC" id="3.2.1.14" evidence="2"/>
<dbReference type="GO" id="GO:0006032">
    <property type="term" value="P:chitin catabolic process"/>
    <property type="evidence" value="ECO:0007669"/>
    <property type="project" value="TreeGrafter"/>
</dbReference>
<gene>
    <name evidence="9" type="ORF">GM921_12140</name>
</gene>
<dbReference type="InterPro" id="IPR050314">
    <property type="entry name" value="Glycosyl_Hydrlase_18"/>
</dbReference>
<comment type="catalytic activity">
    <reaction evidence="1">
        <text>Random endo-hydrolysis of N-acetyl-beta-D-glucosaminide (1-&gt;4)-beta-linkages in chitin and chitodextrins.</text>
        <dbReference type="EC" id="3.2.1.14"/>
    </reaction>
</comment>
<dbReference type="PROSITE" id="PS51910">
    <property type="entry name" value="GH18_2"/>
    <property type="match status" value="1"/>
</dbReference>
<evidence type="ECO:0000256" key="6">
    <source>
        <dbReference type="RuleBase" id="RU004453"/>
    </source>
</evidence>
<dbReference type="SUPFAM" id="SSF51445">
    <property type="entry name" value="(Trans)glycosidases"/>
    <property type="match status" value="1"/>
</dbReference>
<dbReference type="EMBL" id="WNXD01000002">
    <property type="protein sequence ID" value="MBB2146241.1"/>
    <property type="molecule type" value="Genomic_DNA"/>
</dbReference>
<dbReference type="PANTHER" id="PTHR11177">
    <property type="entry name" value="CHITINASE"/>
    <property type="match status" value="1"/>
</dbReference>
<organism evidence="9 10">
    <name type="scientific">Pedobacter planticolens</name>
    <dbReference type="NCBI Taxonomy" id="2679964"/>
    <lineage>
        <taxon>Bacteria</taxon>
        <taxon>Pseudomonadati</taxon>
        <taxon>Bacteroidota</taxon>
        <taxon>Sphingobacteriia</taxon>
        <taxon>Sphingobacteriales</taxon>
        <taxon>Sphingobacteriaceae</taxon>
        <taxon>Pedobacter</taxon>
    </lineage>
</organism>
<dbReference type="Proteomes" id="UP000601055">
    <property type="component" value="Unassembled WGS sequence"/>
</dbReference>
<evidence type="ECO:0000256" key="2">
    <source>
        <dbReference type="ARBA" id="ARBA00012729"/>
    </source>
</evidence>
<dbReference type="InterPro" id="IPR001223">
    <property type="entry name" value="Glyco_hydro18_cat"/>
</dbReference>
<evidence type="ECO:0000256" key="7">
    <source>
        <dbReference type="SAM" id="SignalP"/>
    </source>
</evidence>
<dbReference type="GO" id="GO:0005576">
    <property type="term" value="C:extracellular region"/>
    <property type="evidence" value="ECO:0007669"/>
    <property type="project" value="TreeGrafter"/>
</dbReference>
<dbReference type="InterPro" id="IPR001579">
    <property type="entry name" value="Glyco_hydro_18_chit_AS"/>
</dbReference>
<keyword evidence="3 5" id="KW-0378">Hydrolase</keyword>
<dbReference type="Gene3D" id="3.20.20.80">
    <property type="entry name" value="Glycosidases"/>
    <property type="match status" value="1"/>
</dbReference>
<evidence type="ECO:0000256" key="4">
    <source>
        <dbReference type="ARBA" id="ARBA00023295"/>
    </source>
</evidence>
<dbReference type="Gene3D" id="3.40.5.30">
    <property type="entry name" value="(Trans)glycosidases - domain 2"/>
    <property type="match status" value="1"/>
</dbReference>
<feature type="signal peptide" evidence="7">
    <location>
        <begin position="1"/>
        <end position="20"/>
    </location>
</feature>
<evidence type="ECO:0000256" key="5">
    <source>
        <dbReference type="RuleBase" id="RU000489"/>
    </source>
</evidence>
<accession>A0A923DY81</accession>
<keyword evidence="4 5" id="KW-0326">Glycosidase</keyword>
<evidence type="ECO:0000313" key="9">
    <source>
        <dbReference type="EMBL" id="MBB2146241.1"/>
    </source>
</evidence>
<evidence type="ECO:0000259" key="8">
    <source>
        <dbReference type="PROSITE" id="PS51910"/>
    </source>
</evidence>
<dbReference type="InterPro" id="IPR011583">
    <property type="entry name" value="Chitinase_II/V-like_cat"/>
</dbReference>
<reference evidence="9" key="1">
    <citation type="submission" date="2019-11" db="EMBL/GenBank/DDBJ databases">
        <title>Description of Pedobacter sp. LMG 31464T.</title>
        <authorList>
            <person name="Carlier A."/>
            <person name="Qi S."/>
            <person name="Vandamme P."/>
        </authorList>
    </citation>
    <scope>NUCLEOTIDE SEQUENCE</scope>
    <source>
        <strain evidence="9">LMG 31464</strain>
    </source>
</reference>
<dbReference type="SMART" id="SM00636">
    <property type="entry name" value="Glyco_18"/>
    <property type="match status" value="1"/>
</dbReference>
<feature type="chain" id="PRO_5037255348" description="chitinase" evidence="7">
    <location>
        <begin position="21"/>
        <end position="346"/>
    </location>
</feature>
<evidence type="ECO:0000256" key="1">
    <source>
        <dbReference type="ARBA" id="ARBA00000822"/>
    </source>
</evidence>
<dbReference type="GO" id="GO:0005975">
    <property type="term" value="P:carbohydrate metabolic process"/>
    <property type="evidence" value="ECO:0007669"/>
    <property type="project" value="InterPro"/>
</dbReference>
<proteinExistence type="inferred from homology"/>
<dbReference type="AlphaFoldDB" id="A0A923DY81"/>
<evidence type="ECO:0000313" key="10">
    <source>
        <dbReference type="Proteomes" id="UP000601055"/>
    </source>
</evidence>
<dbReference type="GO" id="GO:0008061">
    <property type="term" value="F:chitin binding"/>
    <property type="evidence" value="ECO:0007669"/>
    <property type="project" value="InterPro"/>
</dbReference>
<keyword evidence="7" id="KW-0732">Signal</keyword>
<protein>
    <recommendedName>
        <fullName evidence="2">chitinase</fullName>
        <ecNumber evidence="2">3.2.1.14</ecNumber>
    </recommendedName>
</protein>
<evidence type="ECO:0000256" key="3">
    <source>
        <dbReference type="ARBA" id="ARBA00022801"/>
    </source>
</evidence>